<keyword evidence="2" id="KW-1185">Reference proteome</keyword>
<sequence length="68" mass="7840">MPPKTKGKEGMLAAALWSEALMFVYVRQQTKERMLEKDMWIGLLQCKEKLRMEVGDQHIRSRSGGCGR</sequence>
<proteinExistence type="predicted"/>
<evidence type="ECO:0000313" key="2">
    <source>
        <dbReference type="Proteomes" id="UP000504638"/>
    </source>
</evidence>
<dbReference type="RefSeq" id="XP_033538449.1">
    <property type="nucleotide sequence ID" value="XM_033673949.1"/>
</dbReference>
<reference evidence="3" key="3">
    <citation type="submission" date="2025-04" db="UniProtKB">
        <authorList>
            <consortium name="RefSeq"/>
        </authorList>
    </citation>
    <scope>IDENTIFICATION</scope>
    <source>
        <strain evidence="3">CBS 781.70</strain>
    </source>
</reference>
<gene>
    <name evidence="1 3" type="ORF">P152DRAFT_1536</name>
</gene>
<organism evidence="1">
    <name type="scientific">Eremomyces bilateralis CBS 781.70</name>
    <dbReference type="NCBI Taxonomy" id="1392243"/>
    <lineage>
        <taxon>Eukaryota</taxon>
        <taxon>Fungi</taxon>
        <taxon>Dikarya</taxon>
        <taxon>Ascomycota</taxon>
        <taxon>Pezizomycotina</taxon>
        <taxon>Dothideomycetes</taxon>
        <taxon>Dothideomycetes incertae sedis</taxon>
        <taxon>Eremomycetales</taxon>
        <taxon>Eremomycetaceae</taxon>
        <taxon>Eremomyces</taxon>
    </lineage>
</organism>
<reference evidence="1 3" key="1">
    <citation type="submission" date="2020-01" db="EMBL/GenBank/DDBJ databases">
        <authorList>
            <consortium name="DOE Joint Genome Institute"/>
            <person name="Haridas S."/>
            <person name="Albert R."/>
            <person name="Binder M."/>
            <person name="Bloem J."/>
            <person name="Labutti K."/>
            <person name="Salamov A."/>
            <person name="Andreopoulos B."/>
            <person name="Baker S.E."/>
            <person name="Barry K."/>
            <person name="Bills G."/>
            <person name="Bluhm B.H."/>
            <person name="Cannon C."/>
            <person name="Castanera R."/>
            <person name="Culley D.E."/>
            <person name="Daum C."/>
            <person name="Ezra D."/>
            <person name="Gonzalez J.B."/>
            <person name="Henrissat B."/>
            <person name="Kuo A."/>
            <person name="Liang C."/>
            <person name="Lipzen A."/>
            <person name="Lutzoni F."/>
            <person name="Magnuson J."/>
            <person name="Mondo S."/>
            <person name="Nolan M."/>
            <person name="Ohm R."/>
            <person name="Pangilinan J."/>
            <person name="Park H.-J."/>
            <person name="Ramirez L."/>
            <person name="Alfaro M."/>
            <person name="Sun H."/>
            <person name="Tritt A."/>
            <person name="Yoshinaga Y."/>
            <person name="Zwiers L.-H."/>
            <person name="Turgeon B.G."/>
            <person name="Goodwin S.B."/>
            <person name="Spatafora J.W."/>
            <person name="Crous P.W."/>
            <person name="Grigoriev I.V."/>
        </authorList>
    </citation>
    <scope>NUCLEOTIDE SEQUENCE</scope>
    <source>
        <strain evidence="1 3">CBS 781.70</strain>
    </source>
</reference>
<dbReference type="Proteomes" id="UP000504638">
    <property type="component" value="Unplaced"/>
</dbReference>
<accession>A0A6G1GFH2</accession>
<evidence type="ECO:0000313" key="1">
    <source>
        <dbReference type="EMBL" id="KAF1816818.1"/>
    </source>
</evidence>
<name>A0A6G1GFH2_9PEZI</name>
<dbReference type="AlphaFoldDB" id="A0A6G1GFH2"/>
<reference evidence="3" key="2">
    <citation type="submission" date="2020-04" db="EMBL/GenBank/DDBJ databases">
        <authorList>
            <consortium name="NCBI Genome Project"/>
        </authorList>
    </citation>
    <scope>NUCLEOTIDE SEQUENCE</scope>
    <source>
        <strain evidence="3">CBS 781.70</strain>
    </source>
</reference>
<dbReference type="GeneID" id="54414519"/>
<evidence type="ECO:0000313" key="3">
    <source>
        <dbReference type="RefSeq" id="XP_033538449.1"/>
    </source>
</evidence>
<dbReference type="EMBL" id="ML975149">
    <property type="protein sequence ID" value="KAF1816818.1"/>
    <property type="molecule type" value="Genomic_DNA"/>
</dbReference>
<protein>
    <submittedName>
        <fullName evidence="1 3">Uncharacterized protein</fullName>
    </submittedName>
</protein>